<dbReference type="CDD" id="cd14831">
    <property type="entry name" value="AP1_sigma"/>
    <property type="match status" value="1"/>
</dbReference>
<keyword evidence="8" id="KW-0472">Membrane</keyword>
<evidence type="ECO:0000256" key="1">
    <source>
        <dbReference type="ARBA" id="ARBA00004180"/>
    </source>
</evidence>
<dbReference type="GO" id="GO:0005905">
    <property type="term" value="C:clathrin-coated pit"/>
    <property type="evidence" value="ECO:0007669"/>
    <property type="project" value="UniProtKB-SubCell"/>
</dbReference>
<keyword evidence="7" id="KW-0333">Golgi apparatus</keyword>
<evidence type="ECO:0000256" key="3">
    <source>
        <dbReference type="ARBA" id="ARBA00004600"/>
    </source>
</evidence>
<comment type="subcellular location">
    <subcellularLocation>
        <location evidence="1">Cytoplasmic vesicle membrane</location>
        <topology evidence="1">Peripheral membrane protein</topology>
        <orientation evidence="1">Cytoplasmic side</orientation>
    </subcellularLocation>
    <subcellularLocation>
        <location evidence="2">Golgi apparatus</location>
    </subcellularLocation>
    <subcellularLocation>
        <location evidence="3">Membrane</location>
        <location evidence="3">Clathrin-coated pit</location>
    </subcellularLocation>
</comment>
<reference evidence="13 14" key="1">
    <citation type="submission" date="2013-12" db="EMBL/GenBank/DDBJ databases">
        <title>Draft genome of the parsitic nematode Ancylostoma duodenale.</title>
        <authorList>
            <person name="Mitreva M."/>
        </authorList>
    </citation>
    <scope>NUCLEOTIDE SEQUENCE [LARGE SCALE GENOMIC DNA]</scope>
    <source>
        <strain evidence="13 14">Zhejiang</strain>
    </source>
</reference>
<dbReference type="Gene3D" id="3.30.450.60">
    <property type="match status" value="1"/>
</dbReference>
<evidence type="ECO:0000256" key="6">
    <source>
        <dbReference type="ARBA" id="ARBA00022927"/>
    </source>
</evidence>
<dbReference type="EMBL" id="KN729264">
    <property type="protein sequence ID" value="KIH62509.1"/>
    <property type="molecule type" value="Genomic_DNA"/>
</dbReference>
<evidence type="ECO:0000256" key="4">
    <source>
        <dbReference type="ARBA" id="ARBA00006972"/>
    </source>
</evidence>
<dbReference type="InterPro" id="IPR044733">
    <property type="entry name" value="AP1_sigma"/>
</dbReference>
<keyword evidence="9" id="KW-0168">Coated pit</keyword>
<organism evidence="13 14">
    <name type="scientific">Ancylostoma duodenale</name>
    <dbReference type="NCBI Taxonomy" id="51022"/>
    <lineage>
        <taxon>Eukaryota</taxon>
        <taxon>Metazoa</taxon>
        <taxon>Ecdysozoa</taxon>
        <taxon>Nematoda</taxon>
        <taxon>Chromadorea</taxon>
        <taxon>Rhabditida</taxon>
        <taxon>Rhabditina</taxon>
        <taxon>Rhabditomorpha</taxon>
        <taxon>Strongyloidea</taxon>
        <taxon>Ancylostomatidae</taxon>
        <taxon>Ancylostomatinae</taxon>
        <taxon>Ancylostoma</taxon>
    </lineage>
</organism>
<accession>A0A0C2GU48</accession>
<comment type="subunit">
    <text evidence="11">Adaptor protein complex 1 (AP-1) is a heterotetramer composed of two large adaptins (gamma-type subunit AP1G1 and beta-type subunit AP1B1), a medium adaptin (mu-type subunit AP1M1 or AP1M2) and a small adaptin (sigma-type subunit AP1S1 or AP1S2 or AP1S3).</text>
</comment>
<comment type="similarity">
    <text evidence="4">Belongs to the adaptor complexes small subunit family.</text>
</comment>
<evidence type="ECO:0000256" key="9">
    <source>
        <dbReference type="ARBA" id="ARBA00023176"/>
    </source>
</evidence>
<dbReference type="InterPro" id="IPR016635">
    <property type="entry name" value="AP_complex_ssu"/>
</dbReference>
<dbReference type="SUPFAM" id="SSF64356">
    <property type="entry name" value="SNARE-like"/>
    <property type="match status" value="1"/>
</dbReference>
<evidence type="ECO:0000256" key="11">
    <source>
        <dbReference type="ARBA" id="ARBA00065677"/>
    </source>
</evidence>
<dbReference type="Proteomes" id="UP000054047">
    <property type="component" value="Unassembled WGS sequence"/>
</dbReference>
<dbReference type="GO" id="GO:0035615">
    <property type="term" value="F:clathrin adaptor activity"/>
    <property type="evidence" value="ECO:0007669"/>
    <property type="project" value="InterPro"/>
</dbReference>
<evidence type="ECO:0000313" key="14">
    <source>
        <dbReference type="Proteomes" id="UP000054047"/>
    </source>
</evidence>
<evidence type="ECO:0000256" key="10">
    <source>
        <dbReference type="ARBA" id="ARBA00023329"/>
    </source>
</evidence>
<protein>
    <submittedName>
        <fullName evidence="13">Clathrin adaptor complex small chain</fullName>
    </submittedName>
</protein>
<dbReference type="InterPro" id="IPR011012">
    <property type="entry name" value="Longin-like_dom_sf"/>
</dbReference>
<dbReference type="GO" id="GO:0006886">
    <property type="term" value="P:intracellular protein transport"/>
    <property type="evidence" value="ECO:0007669"/>
    <property type="project" value="InterPro"/>
</dbReference>
<evidence type="ECO:0000313" key="13">
    <source>
        <dbReference type="EMBL" id="KIH62509.1"/>
    </source>
</evidence>
<keyword evidence="6" id="KW-0653">Protein transport</keyword>
<evidence type="ECO:0000256" key="5">
    <source>
        <dbReference type="ARBA" id="ARBA00022448"/>
    </source>
</evidence>
<evidence type="ECO:0000259" key="12">
    <source>
        <dbReference type="Pfam" id="PF01217"/>
    </source>
</evidence>
<evidence type="ECO:0000256" key="8">
    <source>
        <dbReference type="ARBA" id="ARBA00023136"/>
    </source>
</evidence>
<keyword evidence="10" id="KW-0968">Cytoplasmic vesicle</keyword>
<proteinExistence type="inferred from homology"/>
<gene>
    <name evidence="13" type="ORF">ANCDUO_07207</name>
</gene>
<keyword evidence="14" id="KW-1185">Reference proteome</keyword>
<dbReference type="GO" id="GO:0030121">
    <property type="term" value="C:AP-1 adaptor complex"/>
    <property type="evidence" value="ECO:0007669"/>
    <property type="project" value="InterPro"/>
</dbReference>
<dbReference type="PANTHER" id="PTHR11753">
    <property type="entry name" value="ADAPTOR COMPLEXES SMALL SUBUNIT FAMILY"/>
    <property type="match status" value="1"/>
</dbReference>
<keyword evidence="5" id="KW-0813">Transport</keyword>
<dbReference type="AlphaFoldDB" id="A0A0C2GU48"/>
<dbReference type="InterPro" id="IPR022775">
    <property type="entry name" value="AP_mu_sigma_su"/>
</dbReference>
<dbReference type="OrthoDB" id="371463at2759"/>
<dbReference type="FunFam" id="3.30.450.60:FF:000005">
    <property type="entry name" value="AP complex subunit sigma"/>
    <property type="match status" value="1"/>
</dbReference>
<dbReference type="PROSITE" id="PS00989">
    <property type="entry name" value="CLAT_ADAPTOR_S"/>
    <property type="match status" value="1"/>
</dbReference>
<feature type="domain" description="AP complex mu/sigma subunit" evidence="12">
    <location>
        <begin position="33"/>
        <end position="154"/>
    </location>
</feature>
<dbReference type="Pfam" id="PF01217">
    <property type="entry name" value="Clat_adaptor_s"/>
    <property type="match status" value="1"/>
</dbReference>
<dbReference type="InterPro" id="IPR000804">
    <property type="entry name" value="Clathrin_sm-chain_CS"/>
</dbReference>
<evidence type="ECO:0000256" key="7">
    <source>
        <dbReference type="ARBA" id="ARBA00023034"/>
    </source>
</evidence>
<sequence>MTLNECQKLVRIGGVVSLRCREILGIIQLFRPKFYTTFYANMKKKICRELITQILARKPKMCAFLEYKDLKIVYKRYASLYFCCAIEQTDNELICLEVIHRYVELLDKYFGSVCELDIIFNFEKAYFILDEFLLAGEIQETSKKQVLKAIAAQDLIQECWREEPIRDSVALLMA</sequence>
<name>A0A0C2GU48_9BILA</name>
<evidence type="ECO:0000256" key="2">
    <source>
        <dbReference type="ARBA" id="ARBA00004555"/>
    </source>
</evidence>